<keyword evidence="5 10" id="KW-0067">ATP-binding</keyword>
<evidence type="ECO:0000256" key="6">
    <source>
        <dbReference type="ARBA" id="ARBA00022842"/>
    </source>
</evidence>
<dbReference type="InterPro" id="IPR002288">
    <property type="entry name" value="DNA_gyrase_B_C"/>
</dbReference>
<dbReference type="GO" id="GO:0003918">
    <property type="term" value="F:DNA topoisomerase type II (double strand cut, ATP-hydrolyzing) activity"/>
    <property type="evidence" value="ECO:0007669"/>
    <property type="project" value="UniProtKB-UniRule"/>
</dbReference>
<dbReference type="InterPro" id="IPR013760">
    <property type="entry name" value="Topo_IIA-like_dom_sf"/>
</dbReference>
<dbReference type="Gene3D" id="3.30.230.10">
    <property type="match status" value="1"/>
</dbReference>
<feature type="site" description="Interaction with DNA" evidence="10">
    <location>
        <position position="461"/>
    </location>
</feature>
<dbReference type="InterPro" id="IPR034160">
    <property type="entry name" value="TOPRIM_GyrB"/>
</dbReference>
<dbReference type="CDD" id="cd16928">
    <property type="entry name" value="HATPase_GyrB-like"/>
    <property type="match status" value="1"/>
</dbReference>
<dbReference type="GO" id="GO:0003677">
    <property type="term" value="F:DNA binding"/>
    <property type="evidence" value="ECO:0007669"/>
    <property type="project" value="UniProtKB-KW"/>
</dbReference>
<dbReference type="NCBIfam" id="TIGR01059">
    <property type="entry name" value="gyrB"/>
    <property type="match status" value="1"/>
</dbReference>
<keyword evidence="13" id="KW-1185">Reference proteome</keyword>
<keyword evidence="4 10" id="KW-0547">Nucleotide-binding</keyword>
<dbReference type="Pfam" id="PF00204">
    <property type="entry name" value="DNA_gyraseB"/>
    <property type="match status" value="1"/>
</dbReference>
<feature type="binding site" evidence="10">
    <location>
        <position position="507"/>
    </location>
    <ligand>
        <name>Mg(2+)</name>
        <dbReference type="ChEBI" id="CHEBI:18420"/>
        <label>2</label>
    </ligand>
</feature>
<dbReference type="FunFam" id="3.30.565.10:FF:000002">
    <property type="entry name" value="DNA gyrase subunit B"/>
    <property type="match status" value="1"/>
</dbReference>
<evidence type="ECO:0000256" key="2">
    <source>
        <dbReference type="ARBA" id="ARBA00010708"/>
    </source>
</evidence>
<dbReference type="HAMAP" id="MF_01898">
    <property type="entry name" value="GyrB"/>
    <property type="match status" value="1"/>
</dbReference>
<evidence type="ECO:0000256" key="9">
    <source>
        <dbReference type="ARBA" id="ARBA00023235"/>
    </source>
</evidence>
<dbReference type="SMART" id="SM00387">
    <property type="entry name" value="HATPase_c"/>
    <property type="match status" value="1"/>
</dbReference>
<comment type="cofactor">
    <cofactor evidence="10">
        <name>Mg(2+)</name>
        <dbReference type="ChEBI" id="CHEBI:18420"/>
    </cofactor>
    <cofactor evidence="10">
        <name>Mn(2+)</name>
        <dbReference type="ChEBI" id="CHEBI:29035"/>
    </cofactor>
    <cofactor evidence="10">
        <name>Ca(2+)</name>
        <dbReference type="ChEBI" id="CHEBI:29108"/>
    </cofactor>
    <text evidence="10">Binds two Mg(2+) per subunit. The magnesium ions form salt bridges with both the protein and the DNA. Can also accept other divalent metal cations, such as Mn(2+) or Ca(2+).</text>
</comment>
<dbReference type="Pfam" id="PF18053">
    <property type="entry name" value="GyrB_insert"/>
    <property type="match status" value="1"/>
</dbReference>
<feature type="domain" description="Toprim" evidence="11">
    <location>
        <begin position="427"/>
        <end position="542"/>
    </location>
</feature>
<dbReference type="Proteomes" id="UP000192907">
    <property type="component" value="Unassembled WGS sequence"/>
</dbReference>
<evidence type="ECO:0000313" key="12">
    <source>
        <dbReference type="EMBL" id="SME91258.1"/>
    </source>
</evidence>
<dbReference type="RefSeq" id="WP_132314446.1">
    <property type="nucleotide sequence ID" value="NZ_FWZT01000001.1"/>
</dbReference>
<dbReference type="InterPro" id="IPR006171">
    <property type="entry name" value="TOPRIM_dom"/>
</dbReference>
<dbReference type="NCBIfam" id="NF004189">
    <property type="entry name" value="PRK05644.1"/>
    <property type="match status" value="1"/>
</dbReference>
<dbReference type="GO" id="GO:0005694">
    <property type="term" value="C:chromosome"/>
    <property type="evidence" value="ECO:0007669"/>
    <property type="project" value="InterPro"/>
</dbReference>
<evidence type="ECO:0000256" key="8">
    <source>
        <dbReference type="ARBA" id="ARBA00023125"/>
    </source>
</evidence>
<evidence type="ECO:0000259" key="11">
    <source>
        <dbReference type="PROSITE" id="PS50880"/>
    </source>
</evidence>
<dbReference type="InterPro" id="IPR041423">
    <property type="entry name" value="GyrB_insert"/>
</dbReference>
<comment type="subunit">
    <text evidence="10">Heterotetramer, composed of two GyrA and two GyrB chains. In the heterotetramer, GyrA contains the active site tyrosine that forms a transient covalent intermediate with DNA, while GyrB binds cofactors and catalyzes ATP hydrolysis.</text>
</comment>
<comment type="similarity">
    <text evidence="2 10">Belongs to the type II topoisomerase GyrB family.</text>
</comment>
<dbReference type="PANTHER" id="PTHR45866:SF1">
    <property type="entry name" value="DNA GYRASE SUBUNIT B, MITOCHONDRIAL"/>
    <property type="match status" value="1"/>
</dbReference>
<dbReference type="CDD" id="cd00822">
    <property type="entry name" value="TopoII_Trans_DNA_gyrase"/>
    <property type="match status" value="1"/>
</dbReference>
<dbReference type="OrthoDB" id="5287163at2"/>
<evidence type="ECO:0000256" key="7">
    <source>
        <dbReference type="ARBA" id="ARBA00023029"/>
    </source>
</evidence>
<accession>A0A1Y6B5Q3</accession>
<keyword evidence="3 10" id="KW-0479">Metal-binding</keyword>
<dbReference type="InterPro" id="IPR003594">
    <property type="entry name" value="HATPase_dom"/>
</dbReference>
<dbReference type="Pfam" id="PF02518">
    <property type="entry name" value="HATPase_c"/>
    <property type="match status" value="1"/>
</dbReference>
<dbReference type="InterPro" id="IPR000565">
    <property type="entry name" value="Topo_IIA_B"/>
</dbReference>
<comment type="miscellaneous">
    <text evidence="10">Few gyrases are as efficient as E.coli at forming negative supercoils. Not all organisms have 2 type II topoisomerases; in organisms with a single type II topoisomerase this enzyme also has to decatenate newly replicated chromosomes.</text>
</comment>
<dbReference type="PROSITE" id="PS00177">
    <property type="entry name" value="TOPOISOMERASE_II"/>
    <property type="match status" value="1"/>
</dbReference>
<evidence type="ECO:0000313" key="13">
    <source>
        <dbReference type="Proteomes" id="UP000192907"/>
    </source>
</evidence>
<evidence type="ECO:0000256" key="5">
    <source>
        <dbReference type="ARBA" id="ARBA00022840"/>
    </source>
</evidence>
<reference evidence="13" key="1">
    <citation type="submission" date="2017-04" db="EMBL/GenBank/DDBJ databases">
        <authorList>
            <person name="Varghese N."/>
            <person name="Submissions S."/>
        </authorList>
    </citation>
    <scope>NUCLEOTIDE SEQUENCE [LARGE SCALE GENOMIC DNA]</scope>
    <source>
        <strain evidence="13">RKEM611</strain>
    </source>
</reference>
<dbReference type="FunFam" id="3.30.230.10:FF:000005">
    <property type="entry name" value="DNA gyrase subunit B"/>
    <property type="match status" value="1"/>
</dbReference>
<dbReference type="GO" id="GO:0005737">
    <property type="term" value="C:cytoplasm"/>
    <property type="evidence" value="ECO:0007669"/>
    <property type="project" value="UniProtKB-SubCell"/>
</dbReference>
<dbReference type="FunFam" id="3.40.50.670:FF:000001">
    <property type="entry name" value="DNA topoisomerase 2"/>
    <property type="match status" value="1"/>
</dbReference>
<dbReference type="GO" id="GO:0005524">
    <property type="term" value="F:ATP binding"/>
    <property type="evidence" value="ECO:0007669"/>
    <property type="project" value="UniProtKB-UniRule"/>
</dbReference>
<dbReference type="STRING" id="1513793.SAMN06296036_101439"/>
<dbReference type="EMBL" id="FWZT01000001">
    <property type="protein sequence ID" value="SME91258.1"/>
    <property type="molecule type" value="Genomic_DNA"/>
</dbReference>
<dbReference type="PANTHER" id="PTHR45866">
    <property type="entry name" value="DNA GYRASE/TOPOISOMERASE SUBUNIT B"/>
    <property type="match status" value="1"/>
</dbReference>
<dbReference type="PROSITE" id="PS50880">
    <property type="entry name" value="TOPRIM"/>
    <property type="match status" value="1"/>
</dbReference>
<dbReference type="SMART" id="SM00433">
    <property type="entry name" value="TOP2c"/>
    <property type="match status" value="1"/>
</dbReference>
<keyword evidence="10" id="KW-0963">Cytoplasm</keyword>
<feature type="binding site" evidence="10">
    <location>
        <position position="509"/>
    </location>
    <ligand>
        <name>Mg(2+)</name>
        <dbReference type="ChEBI" id="CHEBI:18420"/>
        <label>2</label>
    </ligand>
</feature>
<keyword evidence="8" id="KW-0238">DNA-binding</keyword>
<dbReference type="InterPro" id="IPR011557">
    <property type="entry name" value="GyrB"/>
</dbReference>
<dbReference type="PRINTS" id="PR00418">
    <property type="entry name" value="TPI2FAMILY"/>
</dbReference>
<dbReference type="EC" id="5.6.2.2" evidence="10"/>
<evidence type="ECO:0000256" key="1">
    <source>
        <dbReference type="ARBA" id="ARBA00000185"/>
    </source>
</evidence>
<dbReference type="InterPro" id="IPR013759">
    <property type="entry name" value="Topo_IIA_B_C"/>
</dbReference>
<dbReference type="PRINTS" id="PR01159">
    <property type="entry name" value="DNAGYRASEB"/>
</dbReference>
<dbReference type="SUPFAM" id="SSF55874">
    <property type="entry name" value="ATPase domain of HSP90 chaperone/DNA topoisomerase II/histidine kinase"/>
    <property type="match status" value="1"/>
</dbReference>
<keyword evidence="9 10" id="KW-0413">Isomerase</keyword>
<dbReference type="GO" id="GO:0006265">
    <property type="term" value="P:DNA topological change"/>
    <property type="evidence" value="ECO:0007669"/>
    <property type="project" value="UniProtKB-UniRule"/>
</dbReference>
<comment type="function">
    <text evidence="10">A type II topoisomerase that negatively supercoils closed circular double-stranded (ds) DNA in an ATP-dependent manner to modulate DNA topology and maintain chromosomes in an underwound state. Negative supercoiling favors strand separation, and DNA replication, transcription, recombination and repair, all of which involve strand separation. Also able to catalyze the interconversion of other topological isomers of dsDNA rings, including catenanes and knotted rings. Type II topoisomerases break and join 2 DNA strands simultaneously in an ATP-dependent manner.</text>
</comment>
<evidence type="ECO:0000256" key="10">
    <source>
        <dbReference type="HAMAP-Rule" id="MF_01898"/>
    </source>
</evidence>
<dbReference type="NCBIfam" id="NF011501">
    <property type="entry name" value="PRK14939.1"/>
    <property type="match status" value="1"/>
</dbReference>
<dbReference type="InterPro" id="IPR018522">
    <property type="entry name" value="TopoIIA_CS"/>
</dbReference>
<dbReference type="GO" id="GO:0046872">
    <property type="term" value="F:metal ion binding"/>
    <property type="evidence" value="ECO:0007669"/>
    <property type="project" value="UniProtKB-KW"/>
</dbReference>
<dbReference type="SUPFAM" id="SSF56719">
    <property type="entry name" value="Type II DNA topoisomerase"/>
    <property type="match status" value="1"/>
</dbReference>
<protein>
    <recommendedName>
        <fullName evidence="10">DNA gyrase subunit B</fullName>
        <ecNumber evidence="10">5.6.2.2</ecNumber>
    </recommendedName>
</protein>
<dbReference type="InterPro" id="IPR013506">
    <property type="entry name" value="Topo_IIA_bsu_dom2"/>
</dbReference>
<dbReference type="SUPFAM" id="SSF54211">
    <property type="entry name" value="Ribosomal protein S5 domain 2-like"/>
    <property type="match status" value="1"/>
</dbReference>
<keyword evidence="6 10" id="KW-0460">Magnesium</keyword>
<evidence type="ECO:0000256" key="3">
    <source>
        <dbReference type="ARBA" id="ARBA00022723"/>
    </source>
</evidence>
<dbReference type="Gene3D" id="3.40.50.670">
    <property type="match status" value="2"/>
</dbReference>
<feature type="binding site" evidence="10">
    <location>
        <position position="507"/>
    </location>
    <ligand>
        <name>Mg(2+)</name>
        <dbReference type="ChEBI" id="CHEBI:18420"/>
        <label>1</label>
        <note>catalytic</note>
    </ligand>
</feature>
<dbReference type="Gene3D" id="3.30.565.10">
    <property type="entry name" value="Histidine kinase-like ATPase, C-terminal domain"/>
    <property type="match status" value="1"/>
</dbReference>
<dbReference type="Pfam" id="PF00986">
    <property type="entry name" value="DNA_gyraseB_C"/>
    <property type="match status" value="1"/>
</dbReference>
<gene>
    <name evidence="10" type="primary">gyrB</name>
    <name evidence="12" type="ORF">SAMN06296036_101439</name>
</gene>
<dbReference type="InterPro" id="IPR014721">
    <property type="entry name" value="Ribsml_uS5_D2-typ_fold_subgr"/>
</dbReference>
<evidence type="ECO:0000256" key="4">
    <source>
        <dbReference type="ARBA" id="ARBA00022741"/>
    </source>
</evidence>
<dbReference type="CDD" id="cd03366">
    <property type="entry name" value="TOPRIM_TopoIIA_GyrB"/>
    <property type="match status" value="1"/>
</dbReference>
<comment type="subcellular location">
    <subcellularLocation>
        <location evidence="10">Cytoplasm</location>
    </subcellularLocation>
</comment>
<feature type="site" description="Interaction with DNA" evidence="10">
    <location>
        <position position="458"/>
    </location>
</feature>
<comment type="catalytic activity">
    <reaction evidence="1 10">
        <text>ATP-dependent breakage, passage and rejoining of double-stranded DNA.</text>
        <dbReference type="EC" id="5.6.2.2"/>
    </reaction>
</comment>
<proteinExistence type="inferred from homology"/>
<organism evidence="12 13">
    <name type="scientific">Pseudobacteriovorax antillogorgiicola</name>
    <dbReference type="NCBI Taxonomy" id="1513793"/>
    <lineage>
        <taxon>Bacteria</taxon>
        <taxon>Pseudomonadati</taxon>
        <taxon>Bdellovibrionota</taxon>
        <taxon>Oligoflexia</taxon>
        <taxon>Oligoflexales</taxon>
        <taxon>Pseudobacteriovoracaceae</taxon>
        <taxon>Pseudobacteriovorax</taxon>
    </lineage>
</organism>
<dbReference type="InterPro" id="IPR036890">
    <property type="entry name" value="HATPase_C_sf"/>
</dbReference>
<dbReference type="AlphaFoldDB" id="A0A1Y6B5Q3"/>
<dbReference type="InterPro" id="IPR020568">
    <property type="entry name" value="Ribosomal_Su5_D2-typ_SF"/>
</dbReference>
<keyword evidence="7 10" id="KW-0799">Topoisomerase</keyword>
<dbReference type="GO" id="GO:0006261">
    <property type="term" value="P:DNA-templated DNA replication"/>
    <property type="evidence" value="ECO:0007669"/>
    <property type="project" value="UniProtKB-UniRule"/>
</dbReference>
<feature type="binding site" evidence="10">
    <location>
        <position position="433"/>
    </location>
    <ligand>
        <name>Mg(2+)</name>
        <dbReference type="ChEBI" id="CHEBI:18420"/>
        <label>1</label>
        <note>catalytic</note>
    </ligand>
</feature>
<sequence>MSTTEVQSNEYSADNIQVLEGLEAVRKRPGMYIGSTGLDGLHHLVYEIVDNSIDEAMGGHCDRIEVAIHMDGSVSIRDNGRGIPVTQHAKEQRSAVEVVMTVLHAGGKFDDKAFAFSGGLHGVGASVVNALSEWCFVEVRREGHLHKQSYGRGQPTSPLEIVGTTDDHGTHTCFKPDPEIFQETNFVFDTLGKRLRELAFLNKGVRIHLKDERSDREEEYFFEGGLVSFCEHLVKSRTPLHPNPLYIASSQEEDGRLVGQIEVVLQWTEAYNESLFSYVNNIHTVEGGTHLTGLKTSLTRVVNTFAESSGMLKNFKDGITGDDIREGLVGVCAVRVKNPEFQGQTKTKLGNPEVRSWVESIVSEKLTDYFAENPDMLKKVIQKIIEAARARVAARKARELTRRKSALDFAGLPGKMADCQSKDPEKSELFLVEGDSAGGSAKQARDRATQAVLPLRGKILNVEKARFDKMLSSQEIKLLIKALGTGIGREDFDISKIRYHKIIIMTDADVDGAHIRTLLLTFFFRQMPQVIEKGFLYIAQPPLFKYKKGKIERYLKDDRELLQFLSDVGMSHLEIKDSNEKNLDKALISGLLTRFEKYESVLEMASRRRAQEILEYIVGHDEIDASTLASDEGAEKLKDDIIAYLEKKHEGERIYVEGTVAFDEEYSRYRVVFDTRIADVPKRSVIDAPLFAGGEILELRRIHKQINEIAQSPFSYTKGEEAGSLPSMLALKEFILEEGRKGAYVQRYKGLGEMNPDQLAETTMELEKRNLLRVEIEDAMNADQLFSTLMGDDVEPRRDFIQSNALNVKNLDA</sequence>
<dbReference type="InterPro" id="IPR001241">
    <property type="entry name" value="Topo_IIA"/>
</dbReference>
<name>A0A1Y6B5Q3_9BACT</name>
<dbReference type="Pfam" id="PF01751">
    <property type="entry name" value="Toprim"/>
    <property type="match status" value="1"/>
</dbReference>